<dbReference type="SUPFAM" id="SSF56235">
    <property type="entry name" value="N-terminal nucleophile aminohydrolases (Ntn hydrolases)"/>
    <property type="match status" value="1"/>
</dbReference>
<proteinExistence type="inferred from homology"/>
<dbReference type="GO" id="GO:0016811">
    <property type="term" value="F:hydrolase activity, acting on carbon-nitrogen (but not peptide) bonds, in linear amides"/>
    <property type="evidence" value="ECO:0007669"/>
    <property type="project" value="InterPro"/>
</dbReference>
<organism evidence="6 7">
    <name type="scientific">Kibdelosporangium aridum</name>
    <dbReference type="NCBI Taxonomy" id="2030"/>
    <lineage>
        <taxon>Bacteria</taxon>
        <taxon>Bacillati</taxon>
        <taxon>Actinomycetota</taxon>
        <taxon>Actinomycetes</taxon>
        <taxon>Pseudonocardiales</taxon>
        <taxon>Pseudonocardiaceae</taxon>
        <taxon>Kibdelosporangium</taxon>
    </lineage>
</organism>
<feature type="chain" id="PRO_5019339821" evidence="5">
    <location>
        <begin position="40"/>
        <end position="783"/>
    </location>
</feature>
<dbReference type="Gene3D" id="1.10.1400.10">
    <property type="match status" value="1"/>
</dbReference>
<dbReference type="Pfam" id="PF01804">
    <property type="entry name" value="Penicil_amidase"/>
    <property type="match status" value="1"/>
</dbReference>
<gene>
    <name evidence="6" type="ORF">DMH04_06205</name>
</gene>
<dbReference type="InterPro" id="IPR043146">
    <property type="entry name" value="Penicillin_amidase_N_B-knob"/>
</dbReference>
<dbReference type="PANTHER" id="PTHR34218">
    <property type="entry name" value="PEPTIDASE S45 PENICILLIN AMIDASE"/>
    <property type="match status" value="1"/>
</dbReference>
<evidence type="ECO:0000256" key="1">
    <source>
        <dbReference type="ARBA" id="ARBA00006586"/>
    </source>
</evidence>
<keyword evidence="4" id="KW-0865">Zymogen</keyword>
<accession>A0A428ZNE5</accession>
<dbReference type="GO" id="GO:0017000">
    <property type="term" value="P:antibiotic biosynthetic process"/>
    <property type="evidence" value="ECO:0007669"/>
    <property type="project" value="InterPro"/>
</dbReference>
<feature type="signal peptide" evidence="5">
    <location>
        <begin position="1"/>
        <end position="39"/>
    </location>
</feature>
<evidence type="ECO:0000313" key="6">
    <source>
        <dbReference type="EMBL" id="RSM89570.1"/>
    </source>
</evidence>
<keyword evidence="3" id="KW-0378">Hydrolase</keyword>
<dbReference type="InterPro" id="IPR002692">
    <property type="entry name" value="S45"/>
</dbReference>
<dbReference type="InterPro" id="IPR023343">
    <property type="entry name" value="Penicillin_amidase_dom1"/>
</dbReference>
<name>A0A428ZNE5_KIBAR</name>
<dbReference type="Gene3D" id="1.10.439.10">
    <property type="entry name" value="Penicillin Amidohydrolase, domain 1"/>
    <property type="match status" value="1"/>
</dbReference>
<evidence type="ECO:0000313" key="7">
    <source>
        <dbReference type="Proteomes" id="UP000287547"/>
    </source>
</evidence>
<evidence type="ECO:0000256" key="4">
    <source>
        <dbReference type="ARBA" id="ARBA00023145"/>
    </source>
</evidence>
<evidence type="ECO:0000256" key="2">
    <source>
        <dbReference type="ARBA" id="ARBA00022729"/>
    </source>
</evidence>
<evidence type="ECO:0000256" key="3">
    <source>
        <dbReference type="ARBA" id="ARBA00022801"/>
    </source>
</evidence>
<evidence type="ECO:0000256" key="5">
    <source>
        <dbReference type="SAM" id="SignalP"/>
    </source>
</evidence>
<dbReference type="PANTHER" id="PTHR34218:SF3">
    <property type="entry name" value="ACYL-HOMOSERINE LACTONE ACYLASE PVDQ"/>
    <property type="match status" value="1"/>
</dbReference>
<sequence length="783" mass="85134">MSAQSRCRTKRIVSLPRRVITLAAALVVALPLTTNVSSADQRGFSAVLRYTENGIPHIKSNTFAGVGYGFGYAAAKDNICQIADLYVTLSAQRSRYFGPSAPGNSALGSASTSLASDLYFQQINDSGVVEEALKQRQPLGPRQEVREITKGYVAGYNRFVAERRITDPACRNAAWVRPITDIDVYRHMHALATVSGQAALINQITSAKPPAAPTESPAIPPDAASKVAEALEATKDMGSNGFAFGRDATANGKGLLLGNPHFPWQGGRRFWQAQLTVPGRLDVSGASLLGMPFVQIGYNKDVAWTHTVATARPFSLYQLQLVPGSPTTYLMDGEPEQMTSRKVTVQSRNPDGSLSTVERTLWSTRYGPVIDSAFGLPLTWTSTTAYVMRDANWGNIRSGNTWFEIAQARDTRGIVRALSDTLGSPWVNTITTDRSGNATYADIQVVPHITDEMAQRCNTPLGSAVFPRTGVAVLDGAKTSCAWGNDPDAIVPGLLGPAKQPQLTRHDYVANSNDSPWLTNPAAPITSYPRIIGDVGTERGPRTRMAIAELDGKKFSRQSLQDMLFSDRSLIAQLAANDTAKMCADLPNVADACEAIRHLDNAYSTWSRGALLFERFWLKVPPGSWKVPFNAADPVRTPNTLNTDSPAVRKAFTDAVAELRAAKIPMDAPLGEYQYVVRNGERIPVHGAPDQLGVLNMQVPVWDPAKGNTELVHGSSYIQAVSFDGGRCPDVRTLLTYAQSTDPTSPFFADQTRLYSQGKWVRGRFCDHEILSSPQLKIVYLRG</sequence>
<dbReference type="AlphaFoldDB" id="A0A428ZNE5"/>
<dbReference type="EMBL" id="QHKI01000003">
    <property type="protein sequence ID" value="RSM89570.1"/>
    <property type="molecule type" value="Genomic_DNA"/>
</dbReference>
<dbReference type="Proteomes" id="UP000287547">
    <property type="component" value="Unassembled WGS sequence"/>
</dbReference>
<keyword evidence="2 5" id="KW-0732">Signal</keyword>
<dbReference type="InterPro" id="IPR043147">
    <property type="entry name" value="Penicillin_amidase_A-knob"/>
</dbReference>
<reference evidence="6 7" key="1">
    <citation type="submission" date="2018-05" db="EMBL/GenBank/DDBJ databases">
        <title>Evolution of GPA BGCs.</title>
        <authorList>
            <person name="Waglechner N."/>
            <person name="Wright G.D."/>
        </authorList>
    </citation>
    <scope>NUCLEOTIDE SEQUENCE [LARGE SCALE GENOMIC DNA]</scope>
    <source>
        <strain evidence="6 7">A82846</strain>
    </source>
</reference>
<comment type="similarity">
    <text evidence="1">Belongs to the peptidase S45 family.</text>
</comment>
<protein>
    <submittedName>
        <fullName evidence="6">Penicillin amidase</fullName>
    </submittedName>
</protein>
<dbReference type="Gene3D" id="2.30.120.10">
    <property type="match status" value="1"/>
</dbReference>
<dbReference type="InterPro" id="IPR029055">
    <property type="entry name" value="Ntn_hydrolases_N"/>
</dbReference>
<dbReference type="Gene3D" id="3.60.20.10">
    <property type="entry name" value="Glutamine Phosphoribosylpyrophosphate, subunit 1, domain 1"/>
    <property type="match status" value="1"/>
</dbReference>
<dbReference type="OrthoDB" id="4759017at2"/>
<comment type="caution">
    <text evidence="6">The sequence shown here is derived from an EMBL/GenBank/DDBJ whole genome shotgun (WGS) entry which is preliminary data.</text>
</comment>